<dbReference type="Pfam" id="PF01261">
    <property type="entry name" value="AP_endonuc_2"/>
    <property type="match status" value="1"/>
</dbReference>
<dbReference type="PANTHER" id="PTHR12110:SF48">
    <property type="entry name" value="BLL3656 PROTEIN"/>
    <property type="match status" value="1"/>
</dbReference>
<comment type="caution">
    <text evidence="2">The sequence shown here is derived from an EMBL/GenBank/DDBJ whole genome shotgun (WGS) entry which is preliminary data.</text>
</comment>
<accession>A0A7Y9KQP6</accession>
<dbReference type="InterPro" id="IPR036237">
    <property type="entry name" value="Xyl_isomerase-like_sf"/>
</dbReference>
<sequence length="290" mass="29758">MTEPGAYGAAGEGTGGRLLALACLAFLDEDPETHVAEASAAGFGAVSLRVTGSTSPVRADLALDLRRCARLRRVLDDSGTGVVDVEVLRLEPGLDDDHVASVVEAAHVLGARHLLAVNRALDRDAATDLLDRVVARAAGSGVRPCLEPMRFTRCRSLAEAIATAEPAGAGVLVDALHLARMGDPPRAVADAVRVHGPDLFPYAQLCDAAADTTLDLLDEAVHGRVLPGEGALPLRALLAALPARSPLVVEAPTRALAGSPARVRAEAAMRALRDVLASAPAASGDGGLRG</sequence>
<dbReference type="Proteomes" id="UP000549911">
    <property type="component" value="Unassembled WGS sequence"/>
</dbReference>
<organism evidence="2 3">
    <name type="scientific">Nocardioides cavernae</name>
    <dbReference type="NCBI Taxonomy" id="1921566"/>
    <lineage>
        <taxon>Bacteria</taxon>
        <taxon>Bacillati</taxon>
        <taxon>Actinomycetota</taxon>
        <taxon>Actinomycetes</taxon>
        <taxon>Propionibacteriales</taxon>
        <taxon>Nocardioidaceae</taxon>
        <taxon>Nocardioides</taxon>
    </lineage>
</organism>
<protein>
    <submittedName>
        <fullName evidence="2">Sugar phosphate isomerase/epimerase</fullName>
    </submittedName>
</protein>
<dbReference type="SUPFAM" id="SSF51658">
    <property type="entry name" value="Xylose isomerase-like"/>
    <property type="match status" value="1"/>
</dbReference>
<dbReference type="RefSeq" id="WP_179618422.1">
    <property type="nucleotide sequence ID" value="NZ_JACCBW010000001.1"/>
</dbReference>
<evidence type="ECO:0000313" key="3">
    <source>
        <dbReference type="Proteomes" id="UP000549911"/>
    </source>
</evidence>
<dbReference type="EMBL" id="JACCBW010000001">
    <property type="protein sequence ID" value="NYE35815.1"/>
    <property type="molecule type" value="Genomic_DNA"/>
</dbReference>
<dbReference type="PANTHER" id="PTHR12110">
    <property type="entry name" value="HYDROXYPYRUVATE ISOMERASE"/>
    <property type="match status" value="1"/>
</dbReference>
<dbReference type="InterPro" id="IPR013022">
    <property type="entry name" value="Xyl_isomerase-like_TIM-brl"/>
</dbReference>
<evidence type="ECO:0000259" key="1">
    <source>
        <dbReference type="Pfam" id="PF01261"/>
    </source>
</evidence>
<evidence type="ECO:0000313" key="2">
    <source>
        <dbReference type="EMBL" id="NYE35815.1"/>
    </source>
</evidence>
<keyword evidence="3" id="KW-1185">Reference proteome</keyword>
<reference evidence="2 3" key="2">
    <citation type="submission" date="2020-08" db="EMBL/GenBank/DDBJ databases">
        <title>The Agave Microbiome: Exploring the role of microbial communities in plant adaptations to desert environments.</title>
        <authorList>
            <person name="Partida-Martinez L.P."/>
        </authorList>
    </citation>
    <scope>NUCLEOTIDE SEQUENCE [LARGE SCALE GENOMIC DNA]</scope>
    <source>
        <strain evidence="2 3">AT2.17</strain>
    </source>
</reference>
<dbReference type="InterPro" id="IPR050312">
    <property type="entry name" value="IolE/XylAMocC-like"/>
</dbReference>
<proteinExistence type="predicted"/>
<name>A0A7Y9KQP6_9ACTN</name>
<gene>
    <name evidence="2" type="ORF">F4692_000919</name>
</gene>
<dbReference type="Gene3D" id="3.20.20.150">
    <property type="entry name" value="Divalent-metal-dependent TIM barrel enzymes"/>
    <property type="match status" value="1"/>
</dbReference>
<dbReference type="AlphaFoldDB" id="A0A7Y9KQP6"/>
<keyword evidence="2" id="KW-0413">Isomerase</keyword>
<dbReference type="GO" id="GO:0016853">
    <property type="term" value="F:isomerase activity"/>
    <property type="evidence" value="ECO:0007669"/>
    <property type="project" value="UniProtKB-KW"/>
</dbReference>
<feature type="domain" description="Xylose isomerase-like TIM barrel" evidence="1">
    <location>
        <begin position="35"/>
        <end position="273"/>
    </location>
</feature>
<reference evidence="2 3" key="1">
    <citation type="submission" date="2020-07" db="EMBL/GenBank/DDBJ databases">
        <authorList>
            <person name="Partida-Martinez L."/>
            <person name="Huntemann M."/>
            <person name="Clum A."/>
            <person name="Wang J."/>
            <person name="Palaniappan K."/>
            <person name="Ritter S."/>
            <person name="Chen I.-M."/>
            <person name="Stamatis D."/>
            <person name="Reddy T."/>
            <person name="O'Malley R."/>
            <person name="Daum C."/>
            <person name="Shapiro N."/>
            <person name="Ivanova N."/>
            <person name="Kyrpides N."/>
            <person name="Woyke T."/>
        </authorList>
    </citation>
    <scope>NUCLEOTIDE SEQUENCE [LARGE SCALE GENOMIC DNA]</scope>
    <source>
        <strain evidence="2 3">AT2.17</strain>
    </source>
</reference>